<dbReference type="Pfam" id="PF02602">
    <property type="entry name" value="HEM4"/>
    <property type="match status" value="1"/>
</dbReference>
<dbReference type="AlphaFoldDB" id="A0A2U8VND3"/>
<organism evidence="2 3">
    <name type="scientific">Methylobacterium radiodurans</name>
    <dbReference type="NCBI Taxonomy" id="2202828"/>
    <lineage>
        <taxon>Bacteria</taxon>
        <taxon>Pseudomonadati</taxon>
        <taxon>Pseudomonadota</taxon>
        <taxon>Alphaproteobacteria</taxon>
        <taxon>Hyphomicrobiales</taxon>
        <taxon>Methylobacteriaceae</taxon>
        <taxon>Methylobacterium</taxon>
    </lineage>
</organism>
<dbReference type="GO" id="GO:0004852">
    <property type="term" value="F:uroporphyrinogen-III synthase activity"/>
    <property type="evidence" value="ECO:0007669"/>
    <property type="project" value="InterPro"/>
</dbReference>
<dbReference type="InterPro" id="IPR003754">
    <property type="entry name" value="4pyrrol_synth_uPrphyn_synth"/>
</dbReference>
<proteinExistence type="predicted"/>
<evidence type="ECO:0000313" key="2">
    <source>
        <dbReference type="EMBL" id="AWN35115.1"/>
    </source>
</evidence>
<dbReference type="GO" id="GO:0033014">
    <property type="term" value="P:tetrapyrrole biosynthetic process"/>
    <property type="evidence" value="ECO:0007669"/>
    <property type="project" value="InterPro"/>
</dbReference>
<accession>A0A2U8VND3</accession>
<dbReference type="RefSeq" id="WP_109950246.1">
    <property type="nucleotide sequence ID" value="NZ_CP029551.1"/>
</dbReference>
<dbReference type="Gene3D" id="3.40.50.10090">
    <property type="match status" value="2"/>
</dbReference>
<dbReference type="InterPro" id="IPR036108">
    <property type="entry name" value="4pyrrol_syn_uPrphyn_synt_sf"/>
</dbReference>
<sequence length="273" mass="28919">MGKANPRPASRAARIYKVPGAAMKVRSGGSAAPTGVLLTRPLEQAAPLTEEVSERGWRSVLAPLLEIHPRRWRHEVLGGAQAILLTSRNAARELARSPLSNRSVPVHCVGRATAEPLLDAGFTSVHWSNGTALGLAHTVSVALAPRDGPLAYLSGEVISRDLGSLLAPLGFEVRREIVYEARQARVLPEAATRAIMTGELAAALFLSVRTARAFSSLVRAARLEAACRPLTAVVLSQPIGDALRPLDFGALRVARTPDRPALLTILGRPGAAT</sequence>
<gene>
    <name evidence="2" type="ORF">DK427_04615</name>
</gene>
<dbReference type="Proteomes" id="UP000246058">
    <property type="component" value="Chromosome"/>
</dbReference>
<evidence type="ECO:0000259" key="1">
    <source>
        <dbReference type="Pfam" id="PF02602"/>
    </source>
</evidence>
<protein>
    <submittedName>
        <fullName evidence="2">Uroporphyrinogen-III synthase</fullName>
    </submittedName>
</protein>
<dbReference type="OrthoDB" id="7163809at2"/>
<dbReference type="SUPFAM" id="SSF69618">
    <property type="entry name" value="HemD-like"/>
    <property type="match status" value="1"/>
</dbReference>
<dbReference type="EMBL" id="CP029551">
    <property type="protein sequence ID" value="AWN35115.1"/>
    <property type="molecule type" value="Genomic_DNA"/>
</dbReference>
<name>A0A2U8VND3_9HYPH</name>
<dbReference type="KEGG" id="meti:DK427_04615"/>
<reference evidence="2 3" key="1">
    <citation type="submission" date="2018-05" db="EMBL/GenBank/DDBJ databases">
        <title>Complete Genome Sequence of Methylobacterium sp. 17Sr1-43.</title>
        <authorList>
            <person name="Srinivasan S."/>
        </authorList>
    </citation>
    <scope>NUCLEOTIDE SEQUENCE [LARGE SCALE GENOMIC DNA]</scope>
    <source>
        <strain evidence="2 3">17Sr1-43</strain>
    </source>
</reference>
<feature type="domain" description="Tetrapyrrole biosynthesis uroporphyrinogen III synthase" evidence="1">
    <location>
        <begin position="48"/>
        <end position="263"/>
    </location>
</feature>
<evidence type="ECO:0000313" key="3">
    <source>
        <dbReference type="Proteomes" id="UP000246058"/>
    </source>
</evidence>
<keyword evidence="3" id="KW-1185">Reference proteome</keyword>
<dbReference type="CDD" id="cd06578">
    <property type="entry name" value="HemD"/>
    <property type="match status" value="1"/>
</dbReference>